<keyword evidence="4" id="KW-1185">Reference proteome</keyword>
<feature type="compositionally biased region" description="Polar residues" evidence="1">
    <location>
        <begin position="73"/>
        <end position="87"/>
    </location>
</feature>
<evidence type="ECO:0000313" key="3">
    <source>
        <dbReference type="EMBL" id="NEX22646.1"/>
    </source>
</evidence>
<feature type="region of interest" description="Disordered" evidence="1">
    <location>
        <begin position="66"/>
        <end position="87"/>
    </location>
</feature>
<dbReference type="Proteomes" id="UP000471640">
    <property type="component" value="Unassembled WGS sequence"/>
</dbReference>
<sequence>MKRPARDLQRGAVVMDTNDIRAIMHPHEDDAMDYGVFKGLQAVLFFGSAMAFCLWQLAAIRRLRREPSRATGEASQPESATPSAEGQ</sequence>
<reference evidence="3 4" key="2">
    <citation type="submission" date="2020-02" db="EMBL/GenBank/DDBJ databases">
        <title>Genome sequences of Thiorhodococcus mannitoliphagus and Thiorhodococcus minor, purple sulfur photosynthetic bacteria in the gammaproteobacterial family, Chromatiaceae.</title>
        <authorList>
            <person name="Aviles F.A."/>
            <person name="Meyer T.E."/>
            <person name="Kyndt J.A."/>
        </authorList>
    </citation>
    <scope>NUCLEOTIDE SEQUENCE [LARGE SCALE GENOMIC DNA]</scope>
    <source>
        <strain evidence="3 4">DSM 18266</strain>
    </source>
</reference>
<evidence type="ECO:0000313" key="4">
    <source>
        <dbReference type="Proteomes" id="UP000471640"/>
    </source>
</evidence>
<keyword evidence="2" id="KW-0812">Transmembrane</keyword>
<proteinExistence type="predicted"/>
<protein>
    <submittedName>
        <fullName evidence="3">Uncharacterized protein</fullName>
    </submittedName>
</protein>
<comment type="caution">
    <text evidence="3">The sequence shown here is derived from an EMBL/GenBank/DDBJ whole genome shotgun (WGS) entry which is preliminary data.</text>
</comment>
<evidence type="ECO:0000256" key="1">
    <source>
        <dbReference type="SAM" id="MobiDB-lite"/>
    </source>
</evidence>
<feature type="transmembrane region" description="Helical" evidence="2">
    <location>
        <begin position="39"/>
        <end position="60"/>
    </location>
</feature>
<keyword evidence="2" id="KW-1133">Transmembrane helix</keyword>
<dbReference type="AlphaFoldDB" id="A0A6P1E0S3"/>
<organism evidence="3 4">
    <name type="scientific">Thiorhodococcus mannitoliphagus</name>
    <dbReference type="NCBI Taxonomy" id="329406"/>
    <lineage>
        <taxon>Bacteria</taxon>
        <taxon>Pseudomonadati</taxon>
        <taxon>Pseudomonadota</taxon>
        <taxon>Gammaproteobacteria</taxon>
        <taxon>Chromatiales</taxon>
        <taxon>Chromatiaceae</taxon>
        <taxon>Thiorhodococcus</taxon>
    </lineage>
</organism>
<gene>
    <name evidence="3" type="ORF">G3480_20445</name>
</gene>
<dbReference type="EMBL" id="JAAIJR010000114">
    <property type="protein sequence ID" value="NEX22646.1"/>
    <property type="molecule type" value="Genomic_DNA"/>
</dbReference>
<name>A0A6P1E0S3_9GAMM</name>
<evidence type="ECO:0000256" key="2">
    <source>
        <dbReference type="SAM" id="Phobius"/>
    </source>
</evidence>
<reference evidence="4" key="1">
    <citation type="journal article" date="2020" name="Microbiol. Resour. Announc.">
        <title>Draft Genome Sequences of Thiorhodococcus mannitoliphagus and Thiorhodococcus minor, Purple Sulfur Photosynthetic Bacteria in the Gammaproteobacterial Family Chromatiaceae.</title>
        <authorList>
            <person name="Aviles F.A."/>
            <person name="Meyer T.E."/>
            <person name="Kyndt J.A."/>
        </authorList>
    </citation>
    <scope>NUCLEOTIDE SEQUENCE [LARGE SCALE GENOMIC DNA]</scope>
    <source>
        <strain evidence="4">DSM 18266</strain>
    </source>
</reference>
<keyword evidence="2" id="KW-0472">Membrane</keyword>
<accession>A0A6P1E0S3</accession>